<proteinExistence type="predicted"/>
<comment type="caution">
    <text evidence="1">The sequence shown here is derived from an EMBL/GenBank/DDBJ whole genome shotgun (WGS) entry which is preliminary data.</text>
</comment>
<gene>
    <name evidence="1" type="ORF">S01H4_54765</name>
</gene>
<evidence type="ECO:0000313" key="1">
    <source>
        <dbReference type="EMBL" id="GAH15451.1"/>
    </source>
</evidence>
<sequence length="74" mass="7617">MEDHLIIVPGGLNTDIVGLGVEKLLAPGELTLGGKLKVGPGGKARNMAQMAAAYLGEGKVAMIGRSSKDPFGLW</sequence>
<reference evidence="1" key="1">
    <citation type="journal article" date="2014" name="Front. Microbiol.">
        <title>High frequency of phylogenetically diverse reductive dehalogenase-homologous genes in deep subseafloor sedimentary metagenomes.</title>
        <authorList>
            <person name="Kawai M."/>
            <person name="Futagami T."/>
            <person name="Toyoda A."/>
            <person name="Takaki Y."/>
            <person name="Nishi S."/>
            <person name="Hori S."/>
            <person name="Arai W."/>
            <person name="Tsubouchi T."/>
            <person name="Morono Y."/>
            <person name="Uchiyama I."/>
            <person name="Ito T."/>
            <person name="Fujiyama A."/>
            <person name="Inagaki F."/>
            <person name="Takami H."/>
        </authorList>
    </citation>
    <scope>NUCLEOTIDE SEQUENCE</scope>
    <source>
        <strain evidence="1">Expedition CK06-06</strain>
    </source>
</reference>
<accession>X1D413</accession>
<dbReference type="EMBL" id="BART01031539">
    <property type="protein sequence ID" value="GAH15451.1"/>
    <property type="molecule type" value="Genomic_DNA"/>
</dbReference>
<dbReference type="InterPro" id="IPR029056">
    <property type="entry name" value="Ribokinase-like"/>
</dbReference>
<feature type="non-terminal residue" evidence="1">
    <location>
        <position position="74"/>
    </location>
</feature>
<name>X1D413_9ZZZZ</name>
<dbReference type="Gene3D" id="3.40.1190.20">
    <property type="match status" value="1"/>
</dbReference>
<protein>
    <submittedName>
        <fullName evidence="1">Uncharacterized protein</fullName>
    </submittedName>
</protein>
<dbReference type="AlphaFoldDB" id="X1D413"/>
<organism evidence="1">
    <name type="scientific">marine sediment metagenome</name>
    <dbReference type="NCBI Taxonomy" id="412755"/>
    <lineage>
        <taxon>unclassified sequences</taxon>
        <taxon>metagenomes</taxon>
        <taxon>ecological metagenomes</taxon>
    </lineage>
</organism>
<dbReference type="SUPFAM" id="SSF53613">
    <property type="entry name" value="Ribokinase-like"/>
    <property type="match status" value="1"/>
</dbReference>